<reference evidence="2 3" key="1">
    <citation type="submission" date="2023-10" db="EMBL/GenBank/DDBJ databases">
        <title>Saccharopolyspora sp. nov., isolated from mangrove soil.</title>
        <authorList>
            <person name="Lu Y."/>
            <person name="Liu W."/>
        </authorList>
    </citation>
    <scope>NUCLEOTIDE SEQUENCE [LARGE SCALE GENOMIC DNA]</scope>
    <source>
        <strain evidence="2 3">S2-29</strain>
    </source>
</reference>
<organism evidence="2 3">
    <name type="scientific">Saccharopolyspora mangrovi</name>
    <dbReference type="NCBI Taxonomy" id="3082379"/>
    <lineage>
        <taxon>Bacteria</taxon>
        <taxon>Bacillati</taxon>
        <taxon>Actinomycetota</taxon>
        <taxon>Actinomycetes</taxon>
        <taxon>Pseudonocardiales</taxon>
        <taxon>Pseudonocardiaceae</taxon>
        <taxon>Saccharopolyspora</taxon>
    </lineage>
</organism>
<dbReference type="Pfam" id="PF19054">
    <property type="entry name" value="DUF5753"/>
    <property type="match status" value="1"/>
</dbReference>
<keyword evidence="3" id="KW-1185">Reference proteome</keyword>
<comment type="caution">
    <text evidence="2">The sequence shown here is derived from an EMBL/GenBank/DDBJ whole genome shotgun (WGS) entry which is preliminary data.</text>
</comment>
<gene>
    <name evidence="2" type="ORF">R4I43_11480</name>
</gene>
<name>A0ABU6A962_9PSEU</name>
<evidence type="ECO:0000259" key="1">
    <source>
        <dbReference type="Pfam" id="PF19054"/>
    </source>
</evidence>
<dbReference type="Proteomes" id="UP001327093">
    <property type="component" value="Unassembled WGS sequence"/>
</dbReference>
<evidence type="ECO:0000313" key="3">
    <source>
        <dbReference type="Proteomes" id="UP001327093"/>
    </source>
</evidence>
<dbReference type="RefSeq" id="WP_324265560.1">
    <property type="nucleotide sequence ID" value="NZ_JAWLNX010000006.1"/>
</dbReference>
<evidence type="ECO:0000313" key="2">
    <source>
        <dbReference type="EMBL" id="MEB3368026.1"/>
    </source>
</evidence>
<feature type="domain" description="DUF5753" evidence="1">
    <location>
        <begin position="4"/>
        <end position="60"/>
    </location>
</feature>
<accession>A0ABU6A962</accession>
<sequence>MVSTTRQERLFEERPLHLTDSISEAASHRCAKTDGIAEKQFGHLLEMGERFAVRRGVARFVVRNLLDARIPTGNAPARRSSGAGAPFLPFRPLWILSGGGVRIRAAAAWLRCGSHISPLQVNN</sequence>
<proteinExistence type="predicted"/>
<dbReference type="EMBL" id="JAWLNX010000006">
    <property type="protein sequence ID" value="MEB3368026.1"/>
    <property type="molecule type" value="Genomic_DNA"/>
</dbReference>
<protein>
    <submittedName>
        <fullName evidence="2">Scr1 family TA system antitoxin-like transcriptional regulator</fullName>
    </submittedName>
</protein>
<dbReference type="InterPro" id="IPR043917">
    <property type="entry name" value="DUF5753"/>
</dbReference>